<reference evidence="8" key="1">
    <citation type="submission" date="2025-05" db="UniProtKB">
        <authorList>
            <consortium name="Ensembl"/>
        </authorList>
    </citation>
    <scope>IDENTIFICATION</scope>
</reference>
<dbReference type="Proteomes" id="UP000694724">
    <property type="component" value="Unplaced"/>
</dbReference>
<gene>
    <name evidence="8" type="primary">TCF12</name>
</gene>
<keyword evidence="2" id="KW-0217">Developmental protein</keyword>
<dbReference type="Ensembl" id="ENSSSCT00025044329.1">
    <property type="protein sequence ID" value="ENSSSCP00025018875.1"/>
    <property type="gene ID" value="ENSSSCG00025032025.1"/>
</dbReference>
<protein>
    <submittedName>
        <fullName evidence="8">Transcription factor 12</fullName>
    </submittedName>
</protein>
<dbReference type="Ensembl" id="ENSSSCT00035090735.1">
    <property type="protein sequence ID" value="ENSSSCP00035038026.1"/>
    <property type="gene ID" value="ENSSSCG00035067138.1"/>
</dbReference>
<evidence type="ECO:0000313" key="9">
    <source>
        <dbReference type="Proteomes" id="UP000694728"/>
    </source>
</evidence>
<keyword evidence="4" id="KW-0238">DNA-binding</keyword>
<name>A0A8D1GWX4_PIG</name>
<feature type="region of interest" description="Disordered" evidence="7">
    <location>
        <begin position="28"/>
        <end position="84"/>
    </location>
</feature>
<dbReference type="Proteomes" id="UP000694727">
    <property type="component" value="Unplaced"/>
</dbReference>
<dbReference type="GO" id="GO:0003677">
    <property type="term" value="F:DNA binding"/>
    <property type="evidence" value="ECO:0007669"/>
    <property type="project" value="UniProtKB-KW"/>
</dbReference>
<feature type="compositionally biased region" description="Polar residues" evidence="7">
    <location>
        <begin position="56"/>
        <end position="76"/>
    </location>
</feature>
<evidence type="ECO:0000256" key="5">
    <source>
        <dbReference type="ARBA" id="ARBA00023163"/>
    </source>
</evidence>
<dbReference type="GO" id="GO:0005634">
    <property type="term" value="C:nucleus"/>
    <property type="evidence" value="ECO:0007669"/>
    <property type="project" value="UniProtKB-SubCell"/>
</dbReference>
<evidence type="ECO:0000256" key="7">
    <source>
        <dbReference type="SAM" id="MobiDB-lite"/>
    </source>
</evidence>
<evidence type="ECO:0000256" key="3">
    <source>
        <dbReference type="ARBA" id="ARBA00023015"/>
    </source>
</evidence>
<accession>A0A8D1GWX4</accession>
<keyword evidence="3" id="KW-0805">Transcription regulation</keyword>
<proteinExistence type="predicted"/>
<dbReference type="PANTHER" id="PTHR11793:SF11">
    <property type="entry name" value="TRANSCRIPTION FACTOR 12"/>
    <property type="match status" value="1"/>
</dbReference>
<organism evidence="8 9">
    <name type="scientific">Sus scrofa</name>
    <name type="common">Pig</name>
    <dbReference type="NCBI Taxonomy" id="9823"/>
    <lineage>
        <taxon>Eukaryota</taxon>
        <taxon>Metazoa</taxon>
        <taxon>Chordata</taxon>
        <taxon>Craniata</taxon>
        <taxon>Vertebrata</taxon>
        <taxon>Euteleostomi</taxon>
        <taxon>Mammalia</taxon>
        <taxon>Eutheria</taxon>
        <taxon>Laurasiatheria</taxon>
        <taxon>Artiodactyla</taxon>
        <taxon>Suina</taxon>
        <taxon>Suidae</taxon>
        <taxon>Sus</taxon>
    </lineage>
</organism>
<evidence type="ECO:0000256" key="2">
    <source>
        <dbReference type="ARBA" id="ARBA00022473"/>
    </source>
</evidence>
<comment type="subcellular location">
    <subcellularLocation>
        <location evidence="1">Nucleus</location>
    </subcellularLocation>
</comment>
<feature type="compositionally biased region" description="Polar residues" evidence="7">
    <location>
        <begin position="30"/>
        <end position="48"/>
    </location>
</feature>
<evidence type="ECO:0000313" key="8">
    <source>
        <dbReference type="Ensembl" id="ENSSSCP00045008330.1"/>
    </source>
</evidence>
<evidence type="ECO:0000256" key="1">
    <source>
        <dbReference type="ARBA" id="ARBA00004123"/>
    </source>
</evidence>
<dbReference type="Ensembl" id="ENSSSCT00045012206.1">
    <property type="protein sequence ID" value="ENSSSCP00045008330.1"/>
    <property type="gene ID" value="ENSSSCG00045007163.1"/>
</dbReference>
<dbReference type="InterPro" id="IPR051098">
    <property type="entry name" value="NeuroDiff_E-box_TFs"/>
</dbReference>
<keyword evidence="5" id="KW-0804">Transcription</keyword>
<sequence>MNPQQQRMAAIGTDKELSDLLDFSAMFSPPVNSGKTRPTTLGSSQFSGSGMDERGGTTSWGTSGQPSPSYDSSRGFTDSPHYSDHLNDSRLGAHKKVPEFLGASGLLCSAHLEGPEVWVLLLEHYCHCYQKRKQECFKCQFWQCLNIKHYMFSAFWAEKHFRDMCL</sequence>
<dbReference type="Proteomes" id="UP000694720">
    <property type="component" value="Unplaced"/>
</dbReference>
<evidence type="ECO:0000256" key="6">
    <source>
        <dbReference type="ARBA" id="ARBA00023242"/>
    </source>
</evidence>
<dbReference type="Ensembl" id="ENSSSCT00055018100.1">
    <property type="protein sequence ID" value="ENSSSCP00055014251.1"/>
    <property type="gene ID" value="ENSSSCG00055009009.1"/>
</dbReference>
<dbReference type="Proteomes" id="UP000694728">
    <property type="component" value="Unplaced"/>
</dbReference>
<evidence type="ECO:0000256" key="4">
    <source>
        <dbReference type="ARBA" id="ARBA00023125"/>
    </source>
</evidence>
<keyword evidence="6" id="KW-0539">Nucleus</keyword>
<dbReference type="AlphaFoldDB" id="A0A8D1GWX4"/>
<dbReference type="PANTHER" id="PTHR11793">
    <property type="entry name" value="BASIC HELIX-LOOP-HELIX TRANSCRIPTION FACTOR"/>
    <property type="match status" value="1"/>
</dbReference>